<dbReference type="EMBL" id="JALJXV010000008">
    <property type="protein sequence ID" value="MCP1676097.1"/>
    <property type="molecule type" value="Genomic_DNA"/>
</dbReference>
<evidence type="ECO:0000313" key="6">
    <source>
        <dbReference type="EMBL" id="MCP1676097.1"/>
    </source>
</evidence>
<dbReference type="InterPro" id="IPR029787">
    <property type="entry name" value="Nucleotide_cyclase"/>
</dbReference>
<evidence type="ECO:0000256" key="1">
    <source>
        <dbReference type="ARBA" id="ARBA00001946"/>
    </source>
</evidence>
<dbReference type="Proteomes" id="UP001205843">
    <property type="component" value="Unassembled WGS sequence"/>
</dbReference>
<dbReference type="SMART" id="SM00091">
    <property type="entry name" value="PAS"/>
    <property type="match status" value="2"/>
</dbReference>
<evidence type="ECO:0000256" key="3">
    <source>
        <dbReference type="ARBA" id="ARBA00034247"/>
    </source>
</evidence>
<dbReference type="GO" id="GO:0043709">
    <property type="term" value="P:cell adhesion involved in single-species biofilm formation"/>
    <property type="evidence" value="ECO:0007669"/>
    <property type="project" value="TreeGrafter"/>
</dbReference>
<dbReference type="CDD" id="cd01949">
    <property type="entry name" value="GGDEF"/>
    <property type="match status" value="1"/>
</dbReference>
<dbReference type="GO" id="GO:0052621">
    <property type="term" value="F:diguanylate cyclase activity"/>
    <property type="evidence" value="ECO:0007669"/>
    <property type="project" value="UniProtKB-EC"/>
</dbReference>
<organism evidence="6 7">
    <name type="scientific">Natronocella acetinitrilica</name>
    <dbReference type="NCBI Taxonomy" id="414046"/>
    <lineage>
        <taxon>Bacteria</taxon>
        <taxon>Pseudomonadati</taxon>
        <taxon>Pseudomonadota</taxon>
        <taxon>Gammaproteobacteria</taxon>
        <taxon>Chromatiales</taxon>
        <taxon>Ectothiorhodospiraceae</taxon>
        <taxon>Natronocella</taxon>
    </lineage>
</organism>
<dbReference type="RefSeq" id="WP_253480815.1">
    <property type="nucleotide sequence ID" value="NZ_JALJXV010000008.1"/>
</dbReference>
<dbReference type="Pfam" id="PF00990">
    <property type="entry name" value="GGDEF"/>
    <property type="match status" value="1"/>
</dbReference>
<dbReference type="GO" id="GO:0005886">
    <property type="term" value="C:plasma membrane"/>
    <property type="evidence" value="ECO:0007669"/>
    <property type="project" value="TreeGrafter"/>
</dbReference>
<dbReference type="Gene3D" id="3.30.450.20">
    <property type="entry name" value="PAS domain"/>
    <property type="match status" value="2"/>
</dbReference>
<evidence type="ECO:0000259" key="5">
    <source>
        <dbReference type="PROSITE" id="PS50887"/>
    </source>
</evidence>
<dbReference type="Pfam" id="PF13426">
    <property type="entry name" value="PAS_9"/>
    <property type="match status" value="2"/>
</dbReference>
<dbReference type="InterPro" id="IPR000700">
    <property type="entry name" value="PAS-assoc_C"/>
</dbReference>
<keyword evidence="7" id="KW-1185">Reference proteome</keyword>
<dbReference type="SUPFAM" id="SSF55785">
    <property type="entry name" value="PYP-like sensor domain (PAS domain)"/>
    <property type="match status" value="2"/>
</dbReference>
<dbReference type="NCBIfam" id="TIGR00254">
    <property type="entry name" value="GGDEF"/>
    <property type="match status" value="1"/>
</dbReference>
<dbReference type="InterPro" id="IPR050469">
    <property type="entry name" value="Diguanylate_Cyclase"/>
</dbReference>
<dbReference type="InterPro" id="IPR000160">
    <property type="entry name" value="GGDEF_dom"/>
</dbReference>
<feature type="domain" description="PAC" evidence="4">
    <location>
        <begin position="198"/>
        <end position="249"/>
    </location>
</feature>
<dbReference type="PANTHER" id="PTHR45138">
    <property type="entry name" value="REGULATORY COMPONENTS OF SENSORY TRANSDUCTION SYSTEM"/>
    <property type="match status" value="1"/>
</dbReference>
<comment type="catalytic activity">
    <reaction evidence="3">
        <text>2 GTP = 3',3'-c-di-GMP + 2 diphosphate</text>
        <dbReference type="Rhea" id="RHEA:24898"/>
        <dbReference type="ChEBI" id="CHEBI:33019"/>
        <dbReference type="ChEBI" id="CHEBI:37565"/>
        <dbReference type="ChEBI" id="CHEBI:58805"/>
        <dbReference type="EC" id="2.7.7.65"/>
    </reaction>
</comment>
<dbReference type="FunFam" id="3.30.70.270:FF:000001">
    <property type="entry name" value="Diguanylate cyclase domain protein"/>
    <property type="match status" value="1"/>
</dbReference>
<name>A0AAE3G633_9GAMM</name>
<accession>A0AAE3G633</accession>
<dbReference type="InterPro" id="IPR043128">
    <property type="entry name" value="Rev_trsase/Diguanyl_cyclase"/>
</dbReference>
<protein>
    <recommendedName>
        <fullName evidence="2">diguanylate cyclase</fullName>
        <ecNumber evidence="2">2.7.7.65</ecNumber>
    </recommendedName>
</protein>
<dbReference type="Gene3D" id="3.30.70.270">
    <property type="match status" value="1"/>
</dbReference>
<sequence length="409" mass="46896">MDESSESLYRELFVEHPAVKLLVCPDTLAIVDANHAAAEFYGYSRDALVDSNFTRISSRPADEIIADIKVALRGERRHFHFRHRLASGIVKDIDLQCGPMHFRGRLLLHMLVHDVTEQQRNYEQLLSYREIYERLPVAFYRATPGPTGRFLEFNQAFMRMLEAESREALLDLDVSSIYVDPSHRSQFSEALLCRDKLFRHELHLRTIKGKAIWVADTAFRHVNEGGQEVFDGVMEDITDRKRLEQELERRATRDELTGLYNRGHASTQLDHEIQRIERYDGELGAVMFDLDEFKNINDTFGHPTGDNVLRQIGELIRSAIREVDLPARWGGEEFLILMPSTNERGAAQMAEKLRVMVSNMRFAAVGRVTLSAGSADYRRGEGEEAFLRRLDRALYAAKGGGRDRVVEAR</sequence>
<evidence type="ECO:0000259" key="4">
    <source>
        <dbReference type="PROSITE" id="PS50113"/>
    </source>
</evidence>
<comment type="caution">
    <text evidence="6">The sequence shown here is derived from an EMBL/GenBank/DDBJ whole genome shotgun (WGS) entry which is preliminary data.</text>
</comment>
<evidence type="ECO:0000256" key="2">
    <source>
        <dbReference type="ARBA" id="ARBA00012528"/>
    </source>
</evidence>
<dbReference type="GO" id="GO:1902201">
    <property type="term" value="P:negative regulation of bacterial-type flagellum-dependent cell motility"/>
    <property type="evidence" value="ECO:0007669"/>
    <property type="project" value="TreeGrafter"/>
</dbReference>
<dbReference type="PROSITE" id="PS50887">
    <property type="entry name" value="GGDEF"/>
    <property type="match status" value="1"/>
</dbReference>
<dbReference type="InterPro" id="IPR000014">
    <property type="entry name" value="PAS"/>
</dbReference>
<dbReference type="PROSITE" id="PS50113">
    <property type="entry name" value="PAC"/>
    <property type="match status" value="1"/>
</dbReference>
<dbReference type="AlphaFoldDB" id="A0AAE3G633"/>
<proteinExistence type="predicted"/>
<gene>
    <name evidence="6" type="ORF">J2T57_003256</name>
</gene>
<evidence type="ECO:0000313" key="7">
    <source>
        <dbReference type="Proteomes" id="UP001205843"/>
    </source>
</evidence>
<dbReference type="SUPFAM" id="SSF55073">
    <property type="entry name" value="Nucleotide cyclase"/>
    <property type="match status" value="1"/>
</dbReference>
<dbReference type="NCBIfam" id="TIGR00229">
    <property type="entry name" value="sensory_box"/>
    <property type="match status" value="2"/>
</dbReference>
<dbReference type="InterPro" id="IPR035965">
    <property type="entry name" value="PAS-like_dom_sf"/>
</dbReference>
<dbReference type="PANTHER" id="PTHR45138:SF9">
    <property type="entry name" value="DIGUANYLATE CYCLASE DGCM-RELATED"/>
    <property type="match status" value="1"/>
</dbReference>
<comment type="cofactor">
    <cofactor evidence="1">
        <name>Mg(2+)</name>
        <dbReference type="ChEBI" id="CHEBI:18420"/>
    </cofactor>
</comment>
<dbReference type="CDD" id="cd00130">
    <property type="entry name" value="PAS"/>
    <property type="match status" value="1"/>
</dbReference>
<dbReference type="SMART" id="SM00267">
    <property type="entry name" value="GGDEF"/>
    <property type="match status" value="1"/>
</dbReference>
<dbReference type="EC" id="2.7.7.65" evidence="2"/>
<reference evidence="6" key="1">
    <citation type="submission" date="2022-03" db="EMBL/GenBank/DDBJ databases">
        <title>Genomic Encyclopedia of Type Strains, Phase III (KMG-III): the genomes of soil and plant-associated and newly described type strains.</title>
        <authorList>
            <person name="Whitman W."/>
        </authorList>
    </citation>
    <scope>NUCLEOTIDE SEQUENCE</scope>
    <source>
        <strain evidence="6">ANL 6-2</strain>
    </source>
</reference>
<feature type="domain" description="GGDEF" evidence="5">
    <location>
        <begin position="281"/>
        <end position="409"/>
    </location>
</feature>